<proteinExistence type="predicted"/>
<gene>
    <name evidence="5" type="ORF">DFJ69_6603</name>
</gene>
<dbReference type="GO" id="GO:0008173">
    <property type="term" value="F:RNA methyltransferase activity"/>
    <property type="evidence" value="ECO:0007669"/>
    <property type="project" value="InterPro"/>
</dbReference>
<feature type="compositionally biased region" description="Basic and acidic residues" evidence="3">
    <location>
        <begin position="1"/>
        <end position="13"/>
    </location>
</feature>
<dbReference type="InterPro" id="IPR001537">
    <property type="entry name" value="SpoU_MeTrfase"/>
</dbReference>
<dbReference type="InterPro" id="IPR029028">
    <property type="entry name" value="Alpha/beta_knot_MTases"/>
</dbReference>
<dbReference type="PANTHER" id="PTHR43191:SF2">
    <property type="entry name" value="RRNA METHYLTRANSFERASE 3, MITOCHONDRIAL"/>
    <property type="match status" value="1"/>
</dbReference>
<accession>A0A3D9T8L2</accession>
<dbReference type="Proteomes" id="UP000256661">
    <property type="component" value="Unassembled WGS sequence"/>
</dbReference>
<keyword evidence="1 5" id="KW-0489">Methyltransferase</keyword>
<dbReference type="OrthoDB" id="9785673at2"/>
<evidence type="ECO:0000313" key="6">
    <source>
        <dbReference type="Proteomes" id="UP000256661"/>
    </source>
</evidence>
<dbReference type="EMBL" id="QTTT01000001">
    <property type="protein sequence ID" value="REF01005.1"/>
    <property type="molecule type" value="Genomic_DNA"/>
</dbReference>
<organism evidence="5 6">
    <name type="scientific">Thermomonospora umbrina</name>
    <dbReference type="NCBI Taxonomy" id="111806"/>
    <lineage>
        <taxon>Bacteria</taxon>
        <taxon>Bacillati</taxon>
        <taxon>Actinomycetota</taxon>
        <taxon>Actinomycetes</taxon>
        <taxon>Streptosporangiales</taxon>
        <taxon>Thermomonosporaceae</taxon>
        <taxon>Thermomonospora</taxon>
    </lineage>
</organism>
<dbReference type="GO" id="GO:0006396">
    <property type="term" value="P:RNA processing"/>
    <property type="evidence" value="ECO:0007669"/>
    <property type="project" value="InterPro"/>
</dbReference>
<keyword evidence="6" id="KW-1185">Reference proteome</keyword>
<keyword evidence="2" id="KW-0808">Transferase</keyword>
<dbReference type="InterPro" id="IPR051259">
    <property type="entry name" value="rRNA_Methyltransferase"/>
</dbReference>
<dbReference type="GO" id="GO:0032259">
    <property type="term" value="P:methylation"/>
    <property type="evidence" value="ECO:0007669"/>
    <property type="project" value="UniProtKB-KW"/>
</dbReference>
<dbReference type="PANTHER" id="PTHR43191">
    <property type="entry name" value="RRNA METHYLTRANSFERASE 3"/>
    <property type="match status" value="1"/>
</dbReference>
<dbReference type="AlphaFoldDB" id="A0A3D9T8L2"/>
<dbReference type="SUPFAM" id="SSF75217">
    <property type="entry name" value="alpha/beta knot"/>
    <property type="match status" value="1"/>
</dbReference>
<comment type="caution">
    <text evidence="5">The sequence shown here is derived from an EMBL/GenBank/DDBJ whole genome shotgun (WGS) entry which is preliminary data.</text>
</comment>
<name>A0A3D9T8L2_9ACTN</name>
<evidence type="ECO:0000259" key="4">
    <source>
        <dbReference type="Pfam" id="PF00588"/>
    </source>
</evidence>
<evidence type="ECO:0000256" key="2">
    <source>
        <dbReference type="ARBA" id="ARBA00022679"/>
    </source>
</evidence>
<dbReference type="InterPro" id="IPR029026">
    <property type="entry name" value="tRNA_m1G_MTases_N"/>
</dbReference>
<feature type="domain" description="tRNA/rRNA methyltransferase SpoU type" evidence="4">
    <location>
        <begin position="81"/>
        <end position="208"/>
    </location>
</feature>
<sequence length="214" mass="23237">MARARREVRHDVESPGVESPGVEPKGRDRPGALSASGARTAAPSPAIRVRPRRELRRERRNRAHSCWDHLIAAPLWPLHGANLGTLLRTCDAVGACLAVPRLPWVPEALRRGNTLRRPACVHWTGDPVRWLERHRAEGARVVGVELAEDAVRLADLPTARTRTVMVLGHEQQGIPADALDLLDAAVEIPMVGTGHSLNVAVAGSLVLYKLAGLL</sequence>
<reference evidence="5 6" key="1">
    <citation type="submission" date="2018-08" db="EMBL/GenBank/DDBJ databases">
        <title>Sequencing the genomes of 1000 actinobacteria strains.</title>
        <authorList>
            <person name="Klenk H.-P."/>
        </authorList>
    </citation>
    <scope>NUCLEOTIDE SEQUENCE [LARGE SCALE GENOMIC DNA]</scope>
    <source>
        <strain evidence="5 6">DSM 43927</strain>
    </source>
</reference>
<dbReference type="Gene3D" id="3.40.1280.10">
    <property type="match status" value="1"/>
</dbReference>
<evidence type="ECO:0000256" key="3">
    <source>
        <dbReference type="SAM" id="MobiDB-lite"/>
    </source>
</evidence>
<evidence type="ECO:0000313" key="5">
    <source>
        <dbReference type="EMBL" id="REF01005.1"/>
    </source>
</evidence>
<protein>
    <submittedName>
        <fullName evidence="5">SpoU rRNA methylase family protein</fullName>
    </submittedName>
</protein>
<evidence type="ECO:0000256" key="1">
    <source>
        <dbReference type="ARBA" id="ARBA00022603"/>
    </source>
</evidence>
<dbReference type="GO" id="GO:0003723">
    <property type="term" value="F:RNA binding"/>
    <property type="evidence" value="ECO:0007669"/>
    <property type="project" value="InterPro"/>
</dbReference>
<dbReference type="Pfam" id="PF00588">
    <property type="entry name" value="SpoU_methylase"/>
    <property type="match status" value="1"/>
</dbReference>
<feature type="region of interest" description="Disordered" evidence="3">
    <location>
        <begin position="1"/>
        <end position="56"/>
    </location>
</feature>